<proteinExistence type="predicted"/>
<dbReference type="Gene3D" id="6.10.140.100">
    <property type="match status" value="1"/>
</dbReference>
<dbReference type="InterPro" id="IPR028889">
    <property type="entry name" value="USP"/>
</dbReference>
<accession>A0AAD4LER8</accession>
<dbReference type="InterPro" id="IPR038765">
    <property type="entry name" value="Papain-like_cys_pep_sf"/>
</dbReference>
<evidence type="ECO:0000256" key="2">
    <source>
        <dbReference type="SAM" id="MobiDB-lite"/>
    </source>
</evidence>
<dbReference type="CDD" id="cd14279">
    <property type="entry name" value="CUE"/>
    <property type="match status" value="1"/>
</dbReference>
<dbReference type="EMBL" id="JAKELL010000029">
    <property type="protein sequence ID" value="KAH8990765.1"/>
    <property type="molecule type" value="Genomic_DNA"/>
</dbReference>
<keyword evidence="1" id="KW-0175">Coiled coil</keyword>
<gene>
    <name evidence="5" type="ORF">EDB92DRAFT_1946285</name>
</gene>
<dbReference type="GO" id="GO:0004843">
    <property type="term" value="F:cysteine-type deubiquitinase activity"/>
    <property type="evidence" value="ECO:0007669"/>
    <property type="project" value="InterPro"/>
</dbReference>
<dbReference type="InterPro" id="IPR001394">
    <property type="entry name" value="Peptidase_C19_UCH"/>
</dbReference>
<dbReference type="PROSITE" id="PS50235">
    <property type="entry name" value="USP_3"/>
    <property type="match status" value="1"/>
</dbReference>
<evidence type="ECO:0008006" key="7">
    <source>
        <dbReference type="Google" id="ProtNLM"/>
    </source>
</evidence>
<feature type="compositionally biased region" description="Polar residues" evidence="2">
    <location>
        <begin position="133"/>
        <end position="142"/>
    </location>
</feature>
<feature type="domain" description="CUE" evidence="4">
    <location>
        <begin position="4"/>
        <end position="47"/>
    </location>
</feature>
<dbReference type="Proteomes" id="UP001201163">
    <property type="component" value="Unassembled WGS sequence"/>
</dbReference>
<dbReference type="AlphaFoldDB" id="A0AAD4LER8"/>
<dbReference type="SUPFAM" id="SSF54001">
    <property type="entry name" value="Cysteine proteinases"/>
    <property type="match status" value="1"/>
</dbReference>
<dbReference type="PANTHER" id="PTHR39597">
    <property type="entry name" value="UBA DOMAIN-CONTAINING PROTEIN RUP1"/>
    <property type="match status" value="1"/>
</dbReference>
<dbReference type="InterPro" id="IPR003892">
    <property type="entry name" value="CUE"/>
</dbReference>
<organism evidence="5 6">
    <name type="scientific">Lactarius akahatsu</name>
    <dbReference type="NCBI Taxonomy" id="416441"/>
    <lineage>
        <taxon>Eukaryota</taxon>
        <taxon>Fungi</taxon>
        <taxon>Dikarya</taxon>
        <taxon>Basidiomycota</taxon>
        <taxon>Agaricomycotina</taxon>
        <taxon>Agaricomycetes</taxon>
        <taxon>Russulales</taxon>
        <taxon>Russulaceae</taxon>
        <taxon>Lactarius</taxon>
    </lineage>
</organism>
<dbReference type="PROSITE" id="PS51140">
    <property type="entry name" value="CUE"/>
    <property type="match status" value="1"/>
</dbReference>
<dbReference type="GO" id="GO:0043130">
    <property type="term" value="F:ubiquitin binding"/>
    <property type="evidence" value="ECO:0007669"/>
    <property type="project" value="InterPro"/>
</dbReference>
<evidence type="ECO:0000259" key="4">
    <source>
        <dbReference type="PROSITE" id="PS51140"/>
    </source>
</evidence>
<evidence type="ECO:0000256" key="1">
    <source>
        <dbReference type="SAM" id="Coils"/>
    </source>
</evidence>
<feature type="domain" description="USP" evidence="3">
    <location>
        <begin position="177"/>
        <end position="577"/>
    </location>
</feature>
<sequence>MDVSEDENVTFLTSMMGNSDPEIARRVLRKHNGDVQKAATSILEGDTGAEDSWPADFQNLIEVPNSVANPSTPPPSKPERDKSVIDLTGDDESSELRRALEASLSPSAYGPSTSQLRPSERAPDPNWAMVPSNVEQPSGFSQDDQHLSRAIQESMRDTYNDQDKFTPLTVEQLARKDNRPSQGPLVYAALLFQGLYYVPQVRRSIASWRPTLETPNAEFVLPPTSGEGPLMWTLVEIYTHMDLAAISELNMDSCFAALELDPPAYSTTSPAELSYDLLQKLTLTIETSIHKEIATQTHKLFYFRYGPADAQPDTSPFDQRQDMAIVKVDIRDDDQSANLASALSARMAHSEIPSKQQVIFEASDVVTFQLVRHDTLPSYSRTPVLPKKPFQYPKHIYLDQYMKENVEISTAKWKEQKEIGEKIQGLTLRENSLKRHQNVDVLKSLRSALHYYEHVANKETPERAAMIVTQTQKLRKILTRIENELETIQTQKDSLKDQLSQIFEGPELREHRYDLRVVLVHDGLYGRSHLYSYVNDNGTWWKTVDWAVTEVSEETVLTDQTGFHLGAGPYMLIYSRAVSEGDQGPLPWPETVVSEIERHNEIFLKSVESEAATQIIQVSIPSSTSASGFNTPLEAPITPGERMDVSN</sequence>
<dbReference type="PANTHER" id="PTHR39597:SF1">
    <property type="entry name" value="UBA DOMAIN-CONTAINING PROTEIN RUP1"/>
    <property type="match status" value="1"/>
</dbReference>
<dbReference type="InterPro" id="IPR055335">
    <property type="entry name" value="Ucp6/RUP1"/>
</dbReference>
<keyword evidence="6" id="KW-1185">Reference proteome</keyword>
<feature type="coiled-coil region" evidence="1">
    <location>
        <begin position="471"/>
        <end position="498"/>
    </location>
</feature>
<feature type="region of interest" description="Disordered" evidence="2">
    <location>
        <begin position="623"/>
        <end position="647"/>
    </location>
</feature>
<comment type="caution">
    <text evidence="5">The sequence shown here is derived from an EMBL/GenBank/DDBJ whole genome shotgun (WGS) entry which is preliminary data.</text>
</comment>
<dbReference type="Pfam" id="PF00443">
    <property type="entry name" value="UCH"/>
    <property type="match status" value="1"/>
</dbReference>
<name>A0AAD4LER8_9AGAM</name>
<dbReference type="Gene3D" id="3.90.70.10">
    <property type="entry name" value="Cysteine proteinases"/>
    <property type="match status" value="1"/>
</dbReference>
<evidence type="ECO:0000313" key="5">
    <source>
        <dbReference type="EMBL" id="KAH8990765.1"/>
    </source>
</evidence>
<feature type="compositionally biased region" description="Polar residues" evidence="2">
    <location>
        <begin position="104"/>
        <end position="117"/>
    </location>
</feature>
<protein>
    <recommendedName>
        <fullName evidence="7">USP domain-containing protein</fullName>
    </recommendedName>
</protein>
<reference evidence="5" key="1">
    <citation type="submission" date="2022-01" db="EMBL/GenBank/DDBJ databases">
        <title>Comparative genomics reveals a dynamic genome evolution in the ectomycorrhizal milk-cap (Lactarius) mushrooms.</title>
        <authorList>
            <consortium name="DOE Joint Genome Institute"/>
            <person name="Lebreton A."/>
            <person name="Tang N."/>
            <person name="Kuo A."/>
            <person name="LaButti K."/>
            <person name="Drula E."/>
            <person name="Barry K."/>
            <person name="Clum A."/>
            <person name="Lipzen A."/>
            <person name="Mousain D."/>
            <person name="Ng V."/>
            <person name="Wang R."/>
            <person name="Wang X."/>
            <person name="Dai Y."/>
            <person name="Henrissat B."/>
            <person name="Grigoriev I.V."/>
            <person name="Guerin-Laguette A."/>
            <person name="Yu F."/>
            <person name="Martin F.M."/>
        </authorList>
    </citation>
    <scope>NUCLEOTIDE SEQUENCE</scope>
    <source>
        <strain evidence="5">QP</strain>
    </source>
</reference>
<evidence type="ECO:0000313" key="6">
    <source>
        <dbReference type="Proteomes" id="UP001201163"/>
    </source>
</evidence>
<evidence type="ECO:0000259" key="3">
    <source>
        <dbReference type="PROSITE" id="PS50235"/>
    </source>
</evidence>
<dbReference type="GO" id="GO:0016579">
    <property type="term" value="P:protein deubiquitination"/>
    <property type="evidence" value="ECO:0007669"/>
    <property type="project" value="InterPro"/>
</dbReference>
<feature type="region of interest" description="Disordered" evidence="2">
    <location>
        <begin position="63"/>
        <end position="147"/>
    </location>
</feature>